<protein>
    <submittedName>
        <fullName evidence="1">Uncharacterized protein</fullName>
    </submittedName>
</protein>
<reference evidence="1 2" key="1">
    <citation type="submission" date="2017-06" db="EMBL/GenBank/DDBJ databases">
        <authorList>
            <person name="Swanenburg J."/>
            <person name="Kort R."/>
        </authorList>
    </citation>
    <scope>NUCLEOTIDE SEQUENCE [LARGE SCALE GENOMIC DNA]</scope>
    <source>
        <strain evidence="1 2">RL05</strain>
    </source>
</reference>
<accession>A0A4V3BI53</accession>
<organism evidence="1 2">
    <name type="scientific">Lactobacillus crispatus</name>
    <dbReference type="NCBI Taxonomy" id="47770"/>
    <lineage>
        <taxon>Bacteria</taxon>
        <taxon>Bacillati</taxon>
        <taxon>Bacillota</taxon>
        <taxon>Bacilli</taxon>
        <taxon>Lactobacillales</taxon>
        <taxon>Lactobacillaceae</taxon>
        <taxon>Lactobacillus</taxon>
    </lineage>
</organism>
<evidence type="ECO:0000313" key="2">
    <source>
        <dbReference type="Proteomes" id="UP000295195"/>
    </source>
</evidence>
<comment type="caution">
    <text evidence="1">The sequence shown here is derived from an EMBL/GenBank/DDBJ whole genome shotgun (WGS) entry which is preliminary data.</text>
</comment>
<proteinExistence type="predicted"/>
<dbReference type="EMBL" id="NKLP01000232">
    <property type="protein sequence ID" value="TDN29192.1"/>
    <property type="molecule type" value="Genomic_DNA"/>
</dbReference>
<name>A0A4V3BI53_9LACO</name>
<dbReference type="Proteomes" id="UP000295195">
    <property type="component" value="Unassembled WGS sequence"/>
</dbReference>
<gene>
    <name evidence="1" type="ORF">CEE75_11480</name>
</gene>
<dbReference type="RefSeq" id="WP_005730032.1">
    <property type="nucleotide sequence ID" value="NZ_JABERQ010000039.1"/>
</dbReference>
<dbReference type="AlphaFoldDB" id="A0A4V3BI53"/>
<evidence type="ECO:0000313" key="1">
    <source>
        <dbReference type="EMBL" id="TDN29192.1"/>
    </source>
</evidence>
<sequence length="122" mass="14673">MEVNFKLAKQISKGRSYCRRQFKKLLKTYEEDNGLHEQWGQLTKRKCEEYLSNLGIVRSISYQDWYDDFVTDLDDLISILEDTLVDKTFNCRAYDTERLDCAEEILSDWDFFSDFDAEKYDF</sequence>